<evidence type="ECO:0000313" key="3">
    <source>
        <dbReference type="Proteomes" id="UP000052978"/>
    </source>
</evidence>
<organism evidence="2 3">
    <name type="scientific">Myotis brandtii</name>
    <name type="common">Brandt's bat</name>
    <dbReference type="NCBI Taxonomy" id="109478"/>
    <lineage>
        <taxon>Eukaryota</taxon>
        <taxon>Metazoa</taxon>
        <taxon>Chordata</taxon>
        <taxon>Craniata</taxon>
        <taxon>Vertebrata</taxon>
        <taxon>Euteleostomi</taxon>
        <taxon>Mammalia</taxon>
        <taxon>Eutheria</taxon>
        <taxon>Laurasiatheria</taxon>
        <taxon>Chiroptera</taxon>
        <taxon>Yangochiroptera</taxon>
        <taxon>Vespertilionidae</taxon>
        <taxon>Myotis</taxon>
    </lineage>
</organism>
<gene>
    <name evidence="2" type="ORF">D623_10024035</name>
</gene>
<evidence type="ECO:0000256" key="1">
    <source>
        <dbReference type="SAM" id="MobiDB-lite"/>
    </source>
</evidence>
<accession>S7PW32</accession>
<dbReference type="EMBL" id="KE163573">
    <property type="protein sequence ID" value="EPQ12747.1"/>
    <property type="molecule type" value="Genomic_DNA"/>
</dbReference>
<proteinExistence type="predicted"/>
<evidence type="ECO:0000313" key="2">
    <source>
        <dbReference type="EMBL" id="EPQ12747.1"/>
    </source>
</evidence>
<dbReference type="AlphaFoldDB" id="S7PW32"/>
<reference evidence="2 3" key="1">
    <citation type="journal article" date="2013" name="Nat. Commun.">
        <title>Genome analysis reveals insights into physiology and longevity of the Brandt's bat Myotis brandtii.</title>
        <authorList>
            <person name="Seim I."/>
            <person name="Fang X."/>
            <person name="Xiong Z."/>
            <person name="Lobanov A.V."/>
            <person name="Huang Z."/>
            <person name="Ma S."/>
            <person name="Feng Y."/>
            <person name="Turanov A.A."/>
            <person name="Zhu Y."/>
            <person name="Lenz T.L."/>
            <person name="Gerashchenko M.V."/>
            <person name="Fan D."/>
            <person name="Hee Yim S."/>
            <person name="Yao X."/>
            <person name="Jordan D."/>
            <person name="Xiong Y."/>
            <person name="Ma Y."/>
            <person name="Lyapunov A.N."/>
            <person name="Chen G."/>
            <person name="Kulakova O.I."/>
            <person name="Sun Y."/>
            <person name="Lee S.G."/>
            <person name="Bronson R.T."/>
            <person name="Moskalev A.A."/>
            <person name="Sunyaev S.R."/>
            <person name="Zhang G."/>
            <person name="Krogh A."/>
            <person name="Wang J."/>
            <person name="Gladyshev V.N."/>
        </authorList>
    </citation>
    <scope>NUCLEOTIDE SEQUENCE [LARGE SCALE GENOMIC DNA]</scope>
</reference>
<keyword evidence="3" id="KW-1185">Reference proteome</keyword>
<sequence>MEDRTTCLAGEPEGPARRSRKLSSGASPRVQPEPPPGISAQHRKLTLAQLYRIRTTLLLNSTLTAS</sequence>
<protein>
    <submittedName>
        <fullName evidence="2">Pleckstrin like proteiny domain-containing family G member 5</fullName>
    </submittedName>
</protein>
<feature type="region of interest" description="Disordered" evidence="1">
    <location>
        <begin position="1"/>
        <end position="42"/>
    </location>
</feature>
<dbReference type="Proteomes" id="UP000052978">
    <property type="component" value="Unassembled WGS sequence"/>
</dbReference>
<name>S7PW32_MYOBR</name>